<organism evidence="1 2">
    <name type="scientific">Mycolicibacterium llatzerense</name>
    <dbReference type="NCBI Taxonomy" id="280871"/>
    <lineage>
        <taxon>Bacteria</taxon>
        <taxon>Bacillati</taxon>
        <taxon>Actinomycetota</taxon>
        <taxon>Actinomycetes</taxon>
        <taxon>Mycobacteriales</taxon>
        <taxon>Mycobacteriaceae</taxon>
        <taxon>Mycolicibacterium</taxon>
    </lineage>
</organism>
<sequence>MNFPNFEKANQARTRTAAERTVAEACVALDVINCHEPTNNRDHDAAFIHWHALKARHDNPQASLAEIAAGLGITKDTYSARLRRALRYAAKLRELHKPVLPPGIERCGECDVVVPCKTIATLDKWGV</sequence>
<accession>A0A0D1LHF0</accession>
<comment type="caution">
    <text evidence="1">The sequence shown here is derived from an EMBL/GenBank/DDBJ whole genome shotgun (WGS) entry which is preliminary data.</text>
</comment>
<gene>
    <name evidence="1" type="ORF">TL10_06420</name>
</gene>
<proteinExistence type="predicted"/>
<dbReference type="STRING" id="280871.TL10_06420"/>
<keyword evidence="2" id="KW-1185">Reference proteome</keyword>
<protein>
    <submittedName>
        <fullName evidence="1">Uncharacterized protein</fullName>
    </submittedName>
</protein>
<evidence type="ECO:0000313" key="2">
    <source>
        <dbReference type="Proteomes" id="UP000032221"/>
    </source>
</evidence>
<evidence type="ECO:0000313" key="1">
    <source>
        <dbReference type="EMBL" id="KIU17887.1"/>
    </source>
</evidence>
<reference evidence="1 2" key="1">
    <citation type="submission" date="2015-01" db="EMBL/GenBank/DDBJ databases">
        <title>Genome sequence of Mycobacterium llatzerense and Mycobacterium immunogenum recovered from brain abscess.</title>
        <authorList>
            <person name="Greninger A.L."/>
            <person name="Langelier C."/>
            <person name="Cunningham G."/>
            <person name="Chiu C.Y."/>
            <person name="Miller S."/>
        </authorList>
    </citation>
    <scope>NUCLEOTIDE SEQUENCE [LARGE SCALE GENOMIC DNA]</scope>
    <source>
        <strain evidence="1 2">CLUC14</strain>
    </source>
</reference>
<dbReference type="RefSeq" id="WP_043984959.1">
    <property type="nucleotide sequence ID" value="NZ_JXST01000006.1"/>
</dbReference>
<dbReference type="AlphaFoldDB" id="A0A0D1LHF0"/>
<dbReference type="EMBL" id="JXST01000006">
    <property type="protein sequence ID" value="KIU17887.1"/>
    <property type="molecule type" value="Genomic_DNA"/>
</dbReference>
<dbReference type="PATRIC" id="fig|280871.6.peg.1322"/>
<name>A0A0D1LHF0_9MYCO</name>
<dbReference type="Proteomes" id="UP000032221">
    <property type="component" value="Unassembled WGS sequence"/>
</dbReference>